<comment type="pathway">
    <text evidence="1 11">Metabolic intermediate biosynthesis; chorismate biosynthesis; chorismate from D-erythrose 4-phosphate and phosphoenolpyruvate: step 7/7.</text>
</comment>
<feature type="binding site" evidence="11">
    <location>
        <begin position="132"/>
        <end position="134"/>
    </location>
    <ligand>
        <name>FMN</name>
        <dbReference type="ChEBI" id="CHEBI:58210"/>
    </ligand>
</feature>
<comment type="subunit">
    <text evidence="11">Homotetramer.</text>
</comment>
<dbReference type="FunFam" id="3.60.150.10:FF:000002">
    <property type="entry name" value="Chorismate synthase"/>
    <property type="match status" value="1"/>
</dbReference>
<keyword evidence="9 11" id="KW-0057">Aromatic amino acid biosynthesis</keyword>
<dbReference type="PANTHER" id="PTHR21085:SF0">
    <property type="entry name" value="CHORISMATE SYNTHASE"/>
    <property type="match status" value="1"/>
</dbReference>
<dbReference type="EC" id="4.2.3.5" evidence="3 11"/>
<name>A0A0D7X116_9BACL</name>
<comment type="catalytic activity">
    <reaction evidence="11">
        <text>5-O-(1-carboxyvinyl)-3-phosphoshikimate = chorismate + phosphate</text>
        <dbReference type="Rhea" id="RHEA:21020"/>
        <dbReference type="ChEBI" id="CHEBI:29748"/>
        <dbReference type="ChEBI" id="CHEBI:43474"/>
        <dbReference type="ChEBI" id="CHEBI:57701"/>
        <dbReference type="EC" id="4.2.3.5"/>
    </reaction>
</comment>
<dbReference type="PATRIC" id="fig|159743.3.peg.3180"/>
<evidence type="ECO:0000256" key="10">
    <source>
        <dbReference type="ARBA" id="ARBA00023239"/>
    </source>
</evidence>
<dbReference type="GO" id="GO:0010181">
    <property type="term" value="F:FMN binding"/>
    <property type="evidence" value="ECO:0007669"/>
    <property type="project" value="TreeGrafter"/>
</dbReference>
<keyword evidence="7 11" id="KW-0274">FAD</keyword>
<dbReference type="NCBIfam" id="NF003793">
    <property type="entry name" value="PRK05382.1"/>
    <property type="match status" value="1"/>
</dbReference>
<keyword evidence="8 11" id="KW-0521">NADP</keyword>
<dbReference type="OrthoDB" id="9771806at2"/>
<dbReference type="Pfam" id="PF01264">
    <property type="entry name" value="Chorismate_synt"/>
    <property type="match status" value="1"/>
</dbReference>
<comment type="cofactor">
    <cofactor evidence="11">
        <name>FMNH2</name>
        <dbReference type="ChEBI" id="CHEBI:57618"/>
    </cofactor>
    <text evidence="11">Reduced FMN (FMNH(2)).</text>
</comment>
<evidence type="ECO:0000256" key="3">
    <source>
        <dbReference type="ARBA" id="ARBA00013036"/>
    </source>
</evidence>
<dbReference type="CDD" id="cd07304">
    <property type="entry name" value="Chorismate_synthase"/>
    <property type="match status" value="1"/>
</dbReference>
<evidence type="ECO:0000256" key="8">
    <source>
        <dbReference type="ARBA" id="ARBA00022857"/>
    </source>
</evidence>
<feature type="binding site" evidence="11">
    <location>
        <begin position="252"/>
        <end position="253"/>
    </location>
    <ligand>
        <name>FMN</name>
        <dbReference type="ChEBI" id="CHEBI:58210"/>
    </ligand>
</feature>
<dbReference type="GO" id="GO:0009073">
    <property type="term" value="P:aromatic amino acid family biosynthetic process"/>
    <property type="evidence" value="ECO:0007669"/>
    <property type="project" value="UniProtKB-KW"/>
</dbReference>
<sequence length="389" mass="43015">MSLRYLTAGETHGPQLTAIVEGMPSNLKLDFEELNFQLHRRQKGYGRGRRMQIEKDTANIAGGVRHGYTTGAPIALIVENNDWKHWQNIMNIEPIEGSDEEKRRVHRPRPGHADLNGGLKYNLKDLRNVLERSSARETAIRVACGGLARQLLAEFGIKVAGQVIRIGEIEAPYRELPIDELIAVTEASSVRVTDPETEKKMEAYIDLIKQEGDSVGGVVECIVEGVPIGLGSHVQYDRKLDARIAQGVMSINAFKGVEIGIGFEAGELRGSQVHDEILHDDERGYHRRTNRLGGFEGGMTNGMPVVVRGVMKPIPTLYKPLQSVDIDTKEAFTAQVERSDACAVPAASVVMEHVVAWEIAKALLEKFGGDSIEEIRANIASYEEQLGRY</sequence>
<reference evidence="12 13" key="1">
    <citation type="submission" date="2014-11" db="EMBL/GenBank/DDBJ databases">
        <title>Draft Genome Sequences of Paenibacillus polymyxa NRRL B-30509 and Paenibacillus terrae NRRL B-30644, Strains from a Poultry Environment that Produce Tridecaptin A and Paenicidins.</title>
        <authorList>
            <person name="van Belkum M.J."/>
            <person name="Lohans C.T."/>
            <person name="Vederas J.C."/>
        </authorList>
    </citation>
    <scope>NUCLEOTIDE SEQUENCE [LARGE SCALE GENOMIC DNA]</scope>
    <source>
        <strain evidence="12 13">NRRL B-30644</strain>
    </source>
</reference>
<comment type="similarity">
    <text evidence="2 11">Belongs to the chorismate synthase family.</text>
</comment>
<organism evidence="12 13">
    <name type="scientific">Paenibacillus terrae</name>
    <dbReference type="NCBI Taxonomy" id="159743"/>
    <lineage>
        <taxon>Bacteria</taxon>
        <taxon>Bacillati</taxon>
        <taxon>Bacillota</taxon>
        <taxon>Bacilli</taxon>
        <taxon>Bacillales</taxon>
        <taxon>Paenibacillaceae</taxon>
        <taxon>Paenibacillus</taxon>
    </lineage>
</organism>
<evidence type="ECO:0000256" key="6">
    <source>
        <dbReference type="ARBA" id="ARBA00022643"/>
    </source>
</evidence>
<dbReference type="PANTHER" id="PTHR21085">
    <property type="entry name" value="CHORISMATE SYNTHASE"/>
    <property type="match status" value="1"/>
</dbReference>
<evidence type="ECO:0000256" key="4">
    <source>
        <dbReference type="ARBA" id="ARBA00022605"/>
    </source>
</evidence>
<feature type="binding site" evidence="11">
    <location>
        <position position="338"/>
    </location>
    <ligand>
        <name>FMN</name>
        <dbReference type="ChEBI" id="CHEBI:58210"/>
    </ligand>
</feature>
<dbReference type="RefSeq" id="WP_044646771.1">
    <property type="nucleotide sequence ID" value="NZ_JTHP01000027.1"/>
</dbReference>
<keyword evidence="6 11" id="KW-0288">FMN</keyword>
<dbReference type="GO" id="GO:0008652">
    <property type="term" value="P:amino acid biosynthetic process"/>
    <property type="evidence" value="ECO:0007669"/>
    <property type="project" value="UniProtKB-KW"/>
</dbReference>
<accession>A0A0D7X116</accession>
<dbReference type="AlphaFoldDB" id="A0A0D7X116"/>
<evidence type="ECO:0000256" key="5">
    <source>
        <dbReference type="ARBA" id="ARBA00022630"/>
    </source>
</evidence>
<dbReference type="GO" id="GO:0004107">
    <property type="term" value="F:chorismate synthase activity"/>
    <property type="evidence" value="ECO:0007669"/>
    <property type="project" value="UniProtKB-UniRule"/>
</dbReference>
<comment type="function">
    <text evidence="11">Catalyzes the anti-1,4-elimination of the C-3 phosphate and the C-6 proR hydrogen from 5-enolpyruvylshikimate-3-phosphate (EPSP) to yield chorismate, which is the branch point compound that serves as the starting substrate for the three terminal pathways of aromatic amino acid biosynthesis. This reaction introduces a second double bond into the aromatic ring system.</text>
</comment>
<dbReference type="Proteomes" id="UP000032534">
    <property type="component" value="Unassembled WGS sequence"/>
</dbReference>
<keyword evidence="10 11" id="KW-0456">Lyase</keyword>
<dbReference type="GO" id="GO:0009423">
    <property type="term" value="P:chorismate biosynthetic process"/>
    <property type="evidence" value="ECO:0007669"/>
    <property type="project" value="UniProtKB-UniRule"/>
</dbReference>
<evidence type="ECO:0000256" key="11">
    <source>
        <dbReference type="HAMAP-Rule" id="MF_00300"/>
    </source>
</evidence>
<protein>
    <recommendedName>
        <fullName evidence="3 11">Chorismate synthase</fullName>
        <shortName evidence="11">CS</shortName>
        <ecNumber evidence="3 11">4.2.3.5</ecNumber>
    </recommendedName>
    <alternativeName>
        <fullName evidence="11">5-enolpyruvylshikimate-3-phosphate phospholyase</fullName>
    </alternativeName>
</protein>
<gene>
    <name evidence="11" type="primary">aroC</name>
    <name evidence="12" type="ORF">QD47_14275</name>
</gene>
<evidence type="ECO:0000256" key="1">
    <source>
        <dbReference type="ARBA" id="ARBA00005044"/>
    </source>
</evidence>
<dbReference type="EMBL" id="JTHP01000027">
    <property type="protein sequence ID" value="KJD44904.1"/>
    <property type="molecule type" value="Genomic_DNA"/>
</dbReference>
<dbReference type="NCBIfam" id="TIGR00033">
    <property type="entry name" value="aroC"/>
    <property type="match status" value="1"/>
</dbReference>
<dbReference type="HAMAP" id="MF_00300">
    <property type="entry name" value="Chorismate_synth"/>
    <property type="match status" value="1"/>
</dbReference>
<keyword evidence="4 11" id="KW-0028">Amino-acid biosynthesis</keyword>
<evidence type="ECO:0000313" key="12">
    <source>
        <dbReference type="EMBL" id="KJD44904.1"/>
    </source>
</evidence>
<evidence type="ECO:0000256" key="2">
    <source>
        <dbReference type="ARBA" id="ARBA00008014"/>
    </source>
</evidence>
<keyword evidence="13" id="KW-1185">Reference proteome</keyword>
<evidence type="ECO:0000313" key="13">
    <source>
        <dbReference type="Proteomes" id="UP000032534"/>
    </source>
</evidence>
<feature type="binding site" evidence="11">
    <location>
        <position position="41"/>
    </location>
    <ligand>
        <name>NADP(+)</name>
        <dbReference type="ChEBI" id="CHEBI:58349"/>
    </ligand>
</feature>
<feature type="binding site" evidence="11">
    <location>
        <position position="47"/>
    </location>
    <ligand>
        <name>NADP(+)</name>
        <dbReference type="ChEBI" id="CHEBI:58349"/>
    </ligand>
</feature>
<dbReference type="GO" id="GO:0005829">
    <property type="term" value="C:cytosol"/>
    <property type="evidence" value="ECO:0007669"/>
    <property type="project" value="TreeGrafter"/>
</dbReference>
<feature type="binding site" evidence="11">
    <location>
        <begin position="312"/>
        <end position="316"/>
    </location>
    <ligand>
        <name>FMN</name>
        <dbReference type="ChEBI" id="CHEBI:58210"/>
    </ligand>
</feature>
<dbReference type="InterPro" id="IPR035904">
    <property type="entry name" value="Chorismate_synth_AroC_sf"/>
</dbReference>
<evidence type="ECO:0000256" key="9">
    <source>
        <dbReference type="ARBA" id="ARBA00023141"/>
    </source>
</evidence>
<proteinExistence type="inferred from homology"/>
<dbReference type="UniPathway" id="UPA00053">
    <property type="reaction ID" value="UER00090"/>
</dbReference>
<dbReference type="InterPro" id="IPR000453">
    <property type="entry name" value="Chorismate_synth"/>
</dbReference>
<feature type="binding site" evidence="11">
    <location>
        <position position="297"/>
    </location>
    <ligand>
        <name>FMN</name>
        <dbReference type="ChEBI" id="CHEBI:58210"/>
    </ligand>
</feature>
<dbReference type="SUPFAM" id="SSF103263">
    <property type="entry name" value="Chorismate synthase, AroC"/>
    <property type="match status" value="1"/>
</dbReference>
<keyword evidence="5 11" id="KW-0285">Flavoprotein</keyword>
<dbReference type="PIRSF" id="PIRSF001456">
    <property type="entry name" value="Chorismate_synth"/>
    <property type="match status" value="1"/>
</dbReference>
<dbReference type="Gene3D" id="3.60.150.10">
    <property type="entry name" value="Chorismate synthase AroC"/>
    <property type="match status" value="1"/>
</dbReference>
<comment type="caution">
    <text evidence="12">The sequence shown here is derived from an EMBL/GenBank/DDBJ whole genome shotgun (WGS) entry which is preliminary data.</text>
</comment>
<evidence type="ECO:0000256" key="7">
    <source>
        <dbReference type="ARBA" id="ARBA00022827"/>
    </source>
</evidence>